<dbReference type="Pfam" id="PF11951">
    <property type="entry name" value="Fungal_trans_2"/>
    <property type="match status" value="1"/>
</dbReference>
<comment type="caution">
    <text evidence="2">The sequence shown here is derived from an EMBL/GenBank/DDBJ whole genome shotgun (WGS) entry which is preliminary data.</text>
</comment>
<accession>A0A2P4ZLR9</accession>
<sequence length="308" mass="35018">MSKPTRGAAMSCSSKSRPATALQFINIVKPADTADVQKKSTIRSHAAKQGCLRKRKSGLEIRPYQPPTFLAPSKGTNTKEICNSGLDHKAEEMTRDKRSQTWPFNPRHVMVYNRMNPFESYPRKLNDIEHFLIDHYVMYVVDNAYKNWENGPECTLKDFIWHKKMHFIPWALLTKDLLESILFIACYSLSTLYPEINFWNILRLKYKGKCIKAVRDAILREPPISDDIIALALALVAEAFLSGDPEGYVLHAKGVIKMNGELDRGLGQGPGGCLGYFLRWMVYNPRTDGYAHQVIFSSTKQLLGIQCT</sequence>
<gene>
    <name evidence="2" type="ORF">TGAM01_v205926</name>
</gene>
<name>A0A2P4ZLR9_9HYPO</name>
<dbReference type="STRING" id="398673.A0A2P4ZLR9"/>
<proteinExistence type="predicted"/>
<organism evidence="2 3">
    <name type="scientific">Trichoderma gamsii</name>
    <dbReference type="NCBI Taxonomy" id="398673"/>
    <lineage>
        <taxon>Eukaryota</taxon>
        <taxon>Fungi</taxon>
        <taxon>Dikarya</taxon>
        <taxon>Ascomycota</taxon>
        <taxon>Pezizomycotina</taxon>
        <taxon>Sordariomycetes</taxon>
        <taxon>Hypocreomycetidae</taxon>
        <taxon>Hypocreales</taxon>
        <taxon>Hypocreaceae</taxon>
        <taxon>Trichoderma</taxon>
    </lineage>
</organism>
<dbReference type="Proteomes" id="UP000054821">
    <property type="component" value="Unassembled WGS sequence"/>
</dbReference>
<evidence type="ECO:0000313" key="3">
    <source>
        <dbReference type="Proteomes" id="UP000054821"/>
    </source>
</evidence>
<dbReference type="EMBL" id="JPDN02000019">
    <property type="protein sequence ID" value="PON25240.1"/>
    <property type="molecule type" value="Genomic_DNA"/>
</dbReference>
<dbReference type="GeneID" id="36347611"/>
<evidence type="ECO:0000313" key="2">
    <source>
        <dbReference type="EMBL" id="PON25240.1"/>
    </source>
</evidence>
<reference evidence="2 3" key="1">
    <citation type="journal article" date="2016" name="Genome Announc.">
        <title>Draft Whole-Genome Sequence of Trichoderma gamsii T6085, a Promising Biocontrol Agent of Fusarium Head Blight on Wheat.</title>
        <authorList>
            <person name="Baroncelli R."/>
            <person name="Zapparata A."/>
            <person name="Piaggeschi G."/>
            <person name="Sarrocco S."/>
            <person name="Vannacci G."/>
        </authorList>
    </citation>
    <scope>NUCLEOTIDE SEQUENCE [LARGE SCALE GENOMIC DNA]</scope>
    <source>
        <strain evidence="2 3">T6085</strain>
    </source>
</reference>
<keyword evidence="3" id="KW-1185">Reference proteome</keyword>
<keyword evidence="1" id="KW-0539">Nucleus</keyword>
<dbReference type="InterPro" id="IPR021858">
    <property type="entry name" value="Fun_TF"/>
</dbReference>
<dbReference type="RefSeq" id="XP_024405511.1">
    <property type="nucleotide sequence ID" value="XM_024549752.1"/>
</dbReference>
<dbReference type="AlphaFoldDB" id="A0A2P4ZLR9"/>
<evidence type="ECO:0000256" key="1">
    <source>
        <dbReference type="ARBA" id="ARBA00023242"/>
    </source>
</evidence>
<protein>
    <submittedName>
        <fullName evidence="2">Uncharacterized protein</fullName>
    </submittedName>
</protein>